<evidence type="ECO:0000256" key="1">
    <source>
        <dbReference type="ARBA" id="ARBA00023242"/>
    </source>
</evidence>
<dbReference type="GO" id="GO:0000981">
    <property type="term" value="F:DNA-binding transcription factor activity, RNA polymerase II-specific"/>
    <property type="evidence" value="ECO:0007669"/>
    <property type="project" value="InterPro"/>
</dbReference>
<dbReference type="CDD" id="cd00067">
    <property type="entry name" value="GAL4"/>
    <property type="match status" value="1"/>
</dbReference>
<feature type="region of interest" description="Disordered" evidence="2">
    <location>
        <begin position="426"/>
        <end position="460"/>
    </location>
</feature>
<dbReference type="RefSeq" id="XP_008603181.1">
    <property type="nucleotide sequence ID" value="XM_008604959.1"/>
</dbReference>
<dbReference type="Pfam" id="PF00172">
    <property type="entry name" value="Zn_clus"/>
    <property type="match status" value="1"/>
</dbReference>
<reference evidence="4 5" key="1">
    <citation type="journal article" date="2012" name="Sci. Rep.">
        <title>Genomic perspectives on the evolution of fungal entomopathogenicity in Beauveria bassiana.</title>
        <authorList>
            <person name="Xiao G."/>
            <person name="Ying S.H."/>
            <person name="Zheng P."/>
            <person name="Wang Z.L."/>
            <person name="Zhang S."/>
            <person name="Xie X.Q."/>
            <person name="Shang Y."/>
            <person name="St Leger R.J."/>
            <person name="Zhao G.P."/>
            <person name="Wang C."/>
            <person name="Feng M.G."/>
        </authorList>
    </citation>
    <scope>NUCLEOTIDE SEQUENCE [LARGE SCALE GENOMIC DNA]</scope>
    <source>
        <strain evidence="4 5">ARSEF 2860</strain>
    </source>
</reference>
<evidence type="ECO:0000256" key="2">
    <source>
        <dbReference type="SAM" id="MobiDB-lite"/>
    </source>
</evidence>
<dbReference type="EMBL" id="JH725220">
    <property type="protein sequence ID" value="EJP61204.1"/>
    <property type="molecule type" value="Genomic_DNA"/>
</dbReference>
<dbReference type="GeneID" id="19892874"/>
<evidence type="ECO:0000313" key="5">
    <source>
        <dbReference type="Proteomes" id="UP000002762"/>
    </source>
</evidence>
<dbReference type="InParanoid" id="J4KKX3"/>
<dbReference type="InterPro" id="IPR036864">
    <property type="entry name" value="Zn2-C6_fun-type_DNA-bd_sf"/>
</dbReference>
<evidence type="ECO:0000313" key="4">
    <source>
        <dbReference type="EMBL" id="EJP61204.1"/>
    </source>
</evidence>
<evidence type="ECO:0000259" key="3">
    <source>
        <dbReference type="PROSITE" id="PS50048"/>
    </source>
</evidence>
<dbReference type="HOGENOM" id="CLU_041815_1_0_1"/>
<dbReference type="AlphaFoldDB" id="J4KKX3"/>
<dbReference type="Gene3D" id="4.10.240.10">
    <property type="entry name" value="Zn(2)-C6 fungal-type DNA-binding domain"/>
    <property type="match status" value="1"/>
</dbReference>
<dbReference type="STRING" id="655819.J4KKX3"/>
<gene>
    <name evidence="4" type="ORF">BBA_09862</name>
</gene>
<protein>
    <submittedName>
        <fullName evidence="4">Zn(II)2-Cys6 binuclear cluster domain-like protein</fullName>
    </submittedName>
</protein>
<keyword evidence="5" id="KW-1185">Reference proteome</keyword>
<accession>J4KKX3</accession>
<sequence>MSTSRSPNFGVIIDSSTRRFACDQCHFQKLRCTRPDDSNSCARCYRLKRPCVWSSPLRSGRPPKIPRLAADTATDTTDATDASDAPDGTTRTPPQADIPRVVFAEDATVDPPSAATTTVGAAADSAPALTPAETPSYILDWSFSEFFGIPSPRSLPGDTQSHAFAFPVHHPGGISVEQPPTPFAPESITENHSHDATHKLSELNTALLRLNNSLHGEPWASMFESPSTLAALLASCDQQATKIVYEYPLVEIFEKTQAFTNLAKLTTATPASAATGVQPSSTATDSFRGSPNSWTSSSCNAAILRNPLTQSFPKRPAKISKTSANLSSALVLATCYAHILDIFLTVFTQMLYFKEALDAIAASTGIDYRAKINPVIPPLQFGGFQPTHNGALQTLVIVQIAIFLLDEIERTLGIDEWERYVTTPREINPDHSSQSRPAKRWCGFDSDDFPSQDLPPQTNPILERTGLTWEMIEMVVREDDDSKPGGRLGKIGTLRKMVKNIKQTTRQC</sequence>
<dbReference type="PROSITE" id="PS00463">
    <property type="entry name" value="ZN2_CY6_FUNGAL_1"/>
    <property type="match status" value="1"/>
</dbReference>
<dbReference type="InterPro" id="IPR001138">
    <property type="entry name" value="Zn2Cys6_DnaBD"/>
</dbReference>
<feature type="compositionally biased region" description="Low complexity" evidence="2">
    <location>
        <begin position="69"/>
        <end position="90"/>
    </location>
</feature>
<dbReference type="GO" id="GO:0008270">
    <property type="term" value="F:zinc ion binding"/>
    <property type="evidence" value="ECO:0007669"/>
    <property type="project" value="InterPro"/>
</dbReference>
<keyword evidence="1" id="KW-0539">Nucleus</keyword>
<dbReference type="SMART" id="SM00066">
    <property type="entry name" value="GAL4"/>
    <property type="match status" value="1"/>
</dbReference>
<organism evidence="4 5">
    <name type="scientific">Beauveria bassiana (strain ARSEF 2860)</name>
    <name type="common">White muscardine disease fungus</name>
    <name type="synonym">Tritirachium shiotae</name>
    <dbReference type="NCBI Taxonomy" id="655819"/>
    <lineage>
        <taxon>Eukaryota</taxon>
        <taxon>Fungi</taxon>
        <taxon>Dikarya</taxon>
        <taxon>Ascomycota</taxon>
        <taxon>Pezizomycotina</taxon>
        <taxon>Sordariomycetes</taxon>
        <taxon>Hypocreomycetidae</taxon>
        <taxon>Hypocreales</taxon>
        <taxon>Cordycipitaceae</taxon>
        <taxon>Beauveria</taxon>
    </lineage>
</organism>
<dbReference type="Proteomes" id="UP000002762">
    <property type="component" value="Unassembled WGS sequence"/>
</dbReference>
<dbReference type="SUPFAM" id="SSF57701">
    <property type="entry name" value="Zn2/Cys6 DNA-binding domain"/>
    <property type="match status" value="1"/>
</dbReference>
<feature type="region of interest" description="Disordered" evidence="2">
    <location>
        <begin position="56"/>
        <end position="98"/>
    </location>
</feature>
<dbReference type="PROSITE" id="PS50048">
    <property type="entry name" value="ZN2_CY6_FUNGAL_2"/>
    <property type="match status" value="1"/>
</dbReference>
<proteinExistence type="predicted"/>
<name>J4KKX3_BEAB2</name>
<feature type="domain" description="Zn(2)-C6 fungal-type" evidence="3">
    <location>
        <begin position="21"/>
        <end position="53"/>
    </location>
</feature>